<dbReference type="RefSeq" id="XP_019024537.1">
    <property type="nucleotide sequence ID" value="XM_019170636.1"/>
</dbReference>
<feature type="region of interest" description="Disordered" evidence="1">
    <location>
        <begin position="45"/>
        <end position="105"/>
    </location>
</feature>
<feature type="region of interest" description="Disordered" evidence="1">
    <location>
        <begin position="136"/>
        <end position="200"/>
    </location>
</feature>
<dbReference type="InterPro" id="IPR006015">
    <property type="entry name" value="Universal_stress_UspA"/>
</dbReference>
<comment type="caution">
    <text evidence="3">The sequence shown here is derived from an EMBL/GenBank/DDBJ whole genome shotgun (WGS) entry which is preliminary data.</text>
</comment>
<gene>
    <name evidence="3" type="ORF">G7K_6457-t1</name>
</gene>
<dbReference type="PANTHER" id="PTHR46100:SF4">
    <property type="entry name" value="USPA DOMAIN-CONTAINING PROTEIN"/>
    <property type="match status" value="1"/>
</dbReference>
<feature type="compositionally biased region" description="Polar residues" evidence="1">
    <location>
        <begin position="75"/>
        <end position="84"/>
    </location>
</feature>
<evidence type="ECO:0000256" key="1">
    <source>
        <dbReference type="SAM" id="MobiDB-lite"/>
    </source>
</evidence>
<dbReference type="CDD" id="cd23659">
    <property type="entry name" value="USP_At3g01520-like"/>
    <property type="match status" value="1"/>
</dbReference>
<dbReference type="Gene3D" id="3.40.50.620">
    <property type="entry name" value="HUPs"/>
    <property type="match status" value="1"/>
</dbReference>
<dbReference type="SUPFAM" id="SSF52402">
    <property type="entry name" value="Adenine nucleotide alpha hydrolases-like"/>
    <property type="match status" value="1"/>
</dbReference>
<dbReference type="InterPro" id="IPR014729">
    <property type="entry name" value="Rossmann-like_a/b/a_fold"/>
</dbReference>
<keyword evidence="4" id="KW-1185">Reference proteome</keyword>
<dbReference type="InterPro" id="IPR006016">
    <property type="entry name" value="UspA"/>
</dbReference>
<reference evidence="3 4" key="2">
    <citation type="journal article" date="2014" name="J. Gen. Appl. Microbiol.">
        <title>The early diverging ascomycetous budding yeast Saitoella complicata has three histone deacetylases belonging to the Clr6, Hos2, and Rpd3 lineages.</title>
        <authorList>
            <person name="Nishida H."/>
            <person name="Matsumoto T."/>
            <person name="Kondo S."/>
            <person name="Hamamoto M."/>
            <person name="Yoshikawa H."/>
        </authorList>
    </citation>
    <scope>NUCLEOTIDE SEQUENCE [LARGE SCALE GENOMIC DNA]</scope>
    <source>
        <strain evidence="3 4">NRRL Y-17804</strain>
    </source>
</reference>
<dbReference type="OrthoDB" id="992776at2759"/>
<dbReference type="Pfam" id="PF00582">
    <property type="entry name" value="Usp"/>
    <property type="match status" value="1"/>
</dbReference>
<dbReference type="STRING" id="698492.A0A0E9NRA5"/>
<protein>
    <recommendedName>
        <fullName evidence="2">UspA domain-containing protein</fullName>
    </recommendedName>
</protein>
<dbReference type="EMBL" id="BACD03000067">
    <property type="protein sequence ID" value="GAO52379.1"/>
    <property type="molecule type" value="Genomic_DNA"/>
</dbReference>
<feature type="compositionally biased region" description="Polar residues" evidence="1">
    <location>
        <begin position="47"/>
        <end position="64"/>
    </location>
</feature>
<organism evidence="3 4">
    <name type="scientific">Saitoella complicata (strain BCRC 22490 / CBS 7301 / JCM 7358 / NBRC 10748 / NRRL Y-17804)</name>
    <dbReference type="NCBI Taxonomy" id="698492"/>
    <lineage>
        <taxon>Eukaryota</taxon>
        <taxon>Fungi</taxon>
        <taxon>Dikarya</taxon>
        <taxon>Ascomycota</taxon>
        <taxon>Taphrinomycotina</taxon>
        <taxon>Taphrinomycotina incertae sedis</taxon>
        <taxon>Saitoella</taxon>
    </lineage>
</organism>
<accession>A0A0E9NRA5</accession>
<proteinExistence type="predicted"/>
<feature type="domain" description="UspA" evidence="2">
    <location>
        <begin position="334"/>
        <end position="463"/>
    </location>
</feature>
<dbReference type="PRINTS" id="PR01438">
    <property type="entry name" value="UNVRSLSTRESS"/>
</dbReference>
<evidence type="ECO:0000313" key="4">
    <source>
        <dbReference type="Proteomes" id="UP000033140"/>
    </source>
</evidence>
<dbReference type="Proteomes" id="UP000033140">
    <property type="component" value="Unassembled WGS sequence"/>
</dbReference>
<feature type="compositionally biased region" description="Acidic residues" evidence="1">
    <location>
        <begin position="161"/>
        <end position="179"/>
    </location>
</feature>
<reference evidence="3 4" key="3">
    <citation type="journal article" date="2015" name="Genome Announc.">
        <title>Draft Genome Sequence of the Archiascomycetous Yeast Saitoella complicata.</title>
        <authorList>
            <person name="Yamauchi K."/>
            <person name="Kondo S."/>
            <person name="Hamamoto M."/>
            <person name="Takahashi Y."/>
            <person name="Ogura Y."/>
            <person name="Hayashi T."/>
            <person name="Nishida H."/>
        </authorList>
    </citation>
    <scope>NUCLEOTIDE SEQUENCE [LARGE SCALE GENOMIC DNA]</scope>
    <source>
        <strain evidence="3 4">NRRL Y-17804</strain>
    </source>
</reference>
<evidence type="ECO:0000313" key="3">
    <source>
        <dbReference type="EMBL" id="GAO52379.1"/>
    </source>
</evidence>
<feature type="compositionally biased region" description="Polar residues" evidence="1">
    <location>
        <begin position="187"/>
        <end position="197"/>
    </location>
</feature>
<dbReference type="PANTHER" id="PTHR46100">
    <property type="entry name" value="IMP2'P"/>
    <property type="match status" value="1"/>
</dbReference>
<dbReference type="OMA" id="HALEWAT"/>
<dbReference type="AlphaFoldDB" id="A0A0E9NRA5"/>
<feature type="region of interest" description="Disordered" evidence="1">
    <location>
        <begin position="1"/>
        <end position="30"/>
    </location>
</feature>
<name>A0A0E9NRA5_SAICN</name>
<feature type="region of interest" description="Disordered" evidence="1">
    <location>
        <begin position="255"/>
        <end position="276"/>
    </location>
</feature>
<sequence length="494" mass="54092">MELPPDFDASKPIRRRKGRGSASYAMGPSLESALEEERLEVLKLLETPSTTTRTHRGSNSSDTSAPLAKVPSPPLGQQTLSPYANTPFAHRAGQSGAHGGIQRSASPSRYGLALDIDLKNAARRLSDHAMAKSGGILADLPESRHRRNSSMENNEQIMVDTDVDQAVEESSEEEEEDSDTESRSTTPLTSPRGSMTGNRPVMSLTAAAEAERLEVVSTMPKKLPSQTPTTNKPLSRHTPLVLISDSTPAAMKKKGVRPASAFDPPSGATTPYSSDQEELERQVLKAAKMTMDITPISAHREAGRTTQTVTRGNWEDLLREEKEGKRRATCRGYLVPTDLSAEAQYALEWTIGTVLRDGDILYVAHVLENPAFAGNIDHRLQIEQIMGLVTRLLRRTRLQVKVRVEVIETTTPARYMLVEMIDVLELTMVIVGSRGRSAIKGVLLGSLSNYIVNKSSVPVMVARKKLRKTKGTGRRSSQRPVIQLANNLSMAKID</sequence>
<reference evidence="3 4" key="1">
    <citation type="journal article" date="2011" name="J. Gen. Appl. Microbiol.">
        <title>Draft genome sequencing of the enigmatic yeast Saitoella complicata.</title>
        <authorList>
            <person name="Nishida H."/>
            <person name="Hamamoto M."/>
            <person name="Sugiyama J."/>
        </authorList>
    </citation>
    <scope>NUCLEOTIDE SEQUENCE [LARGE SCALE GENOMIC DNA]</scope>
    <source>
        <strain evidence="3 4">NRRL Y-17804</strain>
    </source>
</reference>
<evidence type="ECO:0000259" key="2">
    <source>
        <dbReference type="Pfam" id="PF00582"/>
    </source>
</evidence>